<sequence length="163" mass="17424">MLLLVLAVWEIVAKYRSGVAGATEGADQAIHRAVSAAEKAGEHVREAKGLELQAMQLAAAVVDDEDNDARLRATINAVREVKKEVEGMVKDVGGLGATVDKVRKQAEKAKVVAEEGDLELAGDMVVNVEKLLEKVVQGEKKVGEKVEVMRGKLWKMSLGHGSG</sequence>
<reference evidence="1 2" key="1">
    <citation type="journal article" date="2016" name="Nat. Commun.">
        <title>Ectomycorrhizal ecology is imprinted in the genome of the dominant symbiotic fungus Cenococcum geophilum.</title>
        <authorList>
            <consortium name="DOE Joint Genome Institute"/>
            <person name="Peter M."/>
            <person name="Kohler A."/>
            <person name="Ohm R.A."/>
            <person name="Kuo A."/>
            <person name="Krutzmann J."/>
            <person name="Morin E."/>
            <person name="Arend M."/>
            <person name="Barry K.W."/>
            <person name="Binder M."/>
            <person name="Choi C."/>
            <person name="Clum A."/>
            <person name="Copeland A."/>
            <person name="Grisel N."/>
            <person name="Haridas S."/>
            <person name="Kipfer T."/>
            <person name="LaButti K."/>
            <person name="Lindquist E."/>
            <person name="Lipzen A."/>
            <person name="Maire R."/>
            <person name="Meier B."/>
            <person name="Mihaltcheva S."/>
            <person name="Molinier V."/>
            <person name="Murat C."/>
            <person name="Poggeler S."/>
            <person name="Quandt C.A."/>
            <person name="Sperisen C."/>
            <person name="Tritt A."/>
            <person name="Tisserant E."/>
            <person name="Crous P.W."/>
            <person name="Henrissat B."/>
            <person name="Nehls U."/>
            <person name="Egli S."/>
            <person name="Spatafora J.W."/>
            <person name="Grigoriev I.V."/>
            <person name="Martin F.M."/>
        </authorList>
    </citation>
    <scope>NUCLEOTIDE SEQUENCE [LARGE SCALE GENOMIC DNA]</scope>
    <source>
        <strain evidence="1 2">1.58</strain>
    </source>
</reference>
<protein>
    <submittedName>
        <fullName evidence="1">Uncharacterized protein</fullName>
    </submittedName>
</protein>
<keyword evidence="2" id="KW-1185">Reference proteome</keyword>
<accession>A0ACC8ELQ4</accession>
<proteinExistence type="predicted"/>
<dbReference type="Proteomes" id="UP000250078">
    <property type="component" value="Unassembled WGS sequence"/>
</dbReference>
<gene>
    <name evidence="1" type="ORF">K441DRAFT_374451</name>
</gene>
<evidence type="ECO:0000313" key="1">
    <source>
        <dbReference type="EMBL" id="OCK87181.1"/>
    </source>
</evidence>
<dbReference type="EMBL" id="KV748266">
    <property type="protein sequence ID" value="OCK87181.1"/>
    <property type="molecule type" value="Genomic_DNA"/>
</dbReference>
<organism evidence="1 2">
    <name type="scientific">Cenococcum geophilum 1.58</name>
    <dbReference type="NCBI Taxonomy" id="794803"/>
    <lineage>
        <taxon>Eukaryota</taxon>
        <taxon>Fungi</taxon>
        <taxon>Dikarya</taxon>
        <taxon>Ascomycota</taxon>
        <taxon>Pezizomycotina</taxon>
        <taxon>Dothideomycetes</taxon>
        <taxon>Pleosporomycetidae</taxon>
        <taxon>Gloniales</taxon>
        <taxon>Gloniaceae</taxon>
        <taxon>Cenococcum</taxon>
    </lineage>
</organism>
<evidence type="ECO:0000313" key="2">
    <source>
        <dbReference type="Proteomes" id="UP000250078"/>
    </source>
</evidence>
<name>A0ACC8ELQ4_9PEZI</name>